<accession>A0AA36IKV4</accession>
<evidence type="ECO:0000313" key="2">
    <source>
        <dbReference type="Proteomes" id="UP001178507"/>
    </source>
</evidence>
<sequence>MFLRLPKDGWRLASTSSGWRSLCFWWAEGLPGTVIRQDTIVAVSAVFLASLTQCMTGSPAAKRVLFFFLTVLQQHLVTLISSVRWTVSWRVLGTALVMTERKQEKPNSSNESKQH</sequence>
<reference evidence="1" key="1">
    <citation type="submission" date="2023-08" db="EMBL/GenBank/DDBJ databases">
        <authorList>
            <person name="Chen Y."/>
            <person name="Shah S."/>
            <person name="Dougan E. K."/>
            <person name="Thang M."/>
            <person name="Chan C."/>
        </authorList>
    </citation>
    <scope>NUCLEOTIDE SEQUENCE</scope>
</reference>
<dbReference type="AlphaFoldDB" id="A0AA36IKV4"/>
<protein>
    <submittedName>
        <fullName evidence="1">Uncharacterized protein</fullName>
    </submittedName>
</protein>
<organism evidence="1 2">
    <name type="scientific">Effrenium voratum</name>
    <dbReference type="NCBI Taxonomy" id="2562239"/>
    <lineage>
        <taxon>Eukaryota</taxon>
        <taxon>Sar</taxon>
        <taxon>Alveolata</taxon>
        <taxon>Dinophyceae</taxon>
        <taxon>Suessiales</taxon>
        <taxon>Symbiodiniaceae</taxon>
        <taxon>Effrenium</taxon>
    </lineage>
</organism>
<comment type="caution">
    <text evidence="1">The sequence shown here is derived from an EMBL/GenBank/DDBJ whole genome shotgun (WGS) entry which is preliminary data.</text>
</comment>
<proteinExistence type="predicted"/>
<dbReference type="EMBL" id="CAUJNA010001825">
    <property type="protein sequence ID" value="CAJ1389212.1"/>
    <property type="molecule type" value="Genomic_DNA"/>
</dbReference>
<name>A0AA36IKV4_9DINO</name>
<gene>
    <name evidence="1" type="ORF">EVOR1521_LOCUS14878</name>
</gene>
<keyword evidence="2" id="KW-1185">Reference proteome</keyword>
<dbReference type="Proteomes" id="UP001178507">
    <property type="component" value="Unassembled WGS sequence"/>
</dbReference>
<evidence type="ECO:0000313" key="1">
    <source>
        <dbReference type="EMBL" id="CAJ1389212.1"/>
    </source>
</evidence>